<proteinExistence type="predicted"/>
<name>A0A315ZCC4_SEDFL</name>
<dbReference type="Proteomes" id="UP000245535">
    <property type="component" value="Unassembled WGS sequence"/>
</dbReference>
<gene>
    <name evidence="1" type="ORF">BC781_102517</name>
</gene>
<protein>
    <submittedName>
        <fullName evidence="1">Transport and Golgi organization protein 2</fullName>
    </submittedName>
</protein>
<organism evidence="1 2">
    <name type="scientific">Sediminitomix flava</name>
    <dbReference type="NCBI Taxonomy" id="379075"/>
    <lineage>
        <taxon>Bacteria</taxon>
        <taxon>Pseudomonadati</taxon>
        <taxon>Bacteroidota</taxon>
        <taxon>Cytophagia</taxon>
        <taxon>Cytophagales</taxon>
        <taxon>Flammeovirgaceae</taxon>
        <taxon>Sediminitomix</taxon>
    </lineage>
</organism>
<dbReference type="EMBL" id="QGDO01000002">
    <property type="protein sequence ID" value="PWJ42970.1"/>
    <property type="molecule type" value="Genomic_DNA"/>
</dbReference>
<dbReference type="Pfam" id="PF05742">
    <property type="entry name" value="TANGO2"/>
    <property type="match status" value="1"/>
</dbReference>
<dbReference type="AlphaFoldDB" id="A0A315ZCC4"/>
<comment type="caution">
    <text evidence="1">The sequence shown here is derived from an EMBL/GenBank/DDBJ whole genome shotgun (WGS) entry which is preliminary data.</text>
</comment>
<keyword evidence="2" id="KW-1185">Reference proteome</keyword>
<accession>A0A315ZCC4</accession>
<sequence>MCTVTYLPYKDGFILTSNRDESIIRPKALTPAIESYKSEQLLFPKDPKGLGSWIGYSDHWDAVVLLNGGHQGHIPNPPYRQSRGLVVLDLLCNPHIKKFISSYNFQDIEPFTIVAIRKNELYSFVWDSKKISFNQLESNSHYIWSSSTLYKEDIRLKRQIWFQEWHTEQNGFYELDQIRDFHHFGGEGHHSEVLKMEKTEIQLKTVSITSILKTENQHFMLYEDLLSNAKYEAKLHESVQLIEV</sequence>
<evidence type="ECO:0000313" key="2">
    <source>
        <dbReference type="Proteomes" id="UP000245535"/>
    </source>
</evidence>
<dbReference type="OrthoDB" id="4380123at2"/>
<dbReference type="InterPro" id="IPR008551">
    <property type="entry name" value="TANGO2"/>
</dbReference>
<evidence type="ECO:0000313" key="1">
    <source>
        <dbReference type="EMBL" id="PWJ42970.1"/>
    </source>
</evidence>
<dbReference type="RefSeq" id="WP_109617112.1">
    <property type="nucleotide sequence ID" value="NZ_QGDO01000002.1"/>
</dbReference>
<reference evidence="1 2" key="1">
    <citation type="submission" date="2018-03" db="EMBL/GenBank/DDBJ databases">
        <title>Genomic Encyclopedia of Archaeal and Bacterial Type Strains, Phase II (KMG-II): from individual species to whole genera.</title>
        <authorList>
            <person name="Goeker M."/>
        </authorList>
    </citation>
    <scope>NUCLEOTIDE SEQUENCE [LARGE SCALE GENOMIC DNA]</scope>
    <source>
        <strain evidence="1 2">DSM 28229</strain>
    </source>
</reference>